<proteinExistence type="predicted"/>
<organism evidence="1">
    <name type="scientific">Cucumis melo</name>
    <name type="common">Muskmelon</name>
    <dbReference type="NCBI Taxonomy" id="3656"/>
    <lineage>
        <taxon>Eukaryota</taxon>
        <taxon>Viridiplantae</taxon>
        <taxon>Streptophyta</taxon>
        <taxon>Embryophyta</taxon>
        <taxon>Tracheophyta</taxon>
        <taxon>Spermatophyta</taxon>
        <taxon>Magnoliopsida</taxon>
        <taxon>eudicotyledons</taxon>
        <taxon>Gunneridae</taxon>
        <taxon>Pentapetalae</taxon>
        <taxon>rosids</taxon>
        <taxon>fabids</taxon>
        <taxon>Cucurbitales</taxon>
        <taxon>Cucurbitaceae</taxon>
        <taxon>Benincaseae</taxon>
        <taxon>Cucumis</taxon>
    </lineage>
</organism>
<reference evidence="1" key="1">
    <citation type="submission" date="2023-03" db="UniProtKB">
        <authorList>
            <consortium name="EnsemblPlants"/>
        </authorList>
    </citation>
    <scope>IDENTIFICATION</scope>
</reference>
<dbReference type="AlphaFoldDB" id="A0A9I9DLG1"/>
<evidence type="ECO:0000313" key="1">
    <source>
        <dbReference type="EnsemblPlants" id="MELO3C020345.2.1"/>
    </source>
</evidence>
<name>A0A9I9DLG1_CUCME</name>
<dbReference type="EnsemblPlants" id="MELO3C020345.2.1">
    <property type="protein sequence ID" value="MELO3C020345.2.1"/>
    <property type="gene ID" value="MELO3C020345.2"/>
</dbReference>
<protein>
    <submittedName>
        <fullName evidence="1">Uncharacterized protein</fullName>
    </submittedName>
</protein>
<accession>A0A9I9DLG1</accession>
<dbReference type="Gramene" id="MELO3C020345.2.1">
    <property type="protein sequence ID" value="MELO3C020345.2.1"/>
    <property type="gene ID" value="MELO3C020345.2"/>
</dbReference>
<sequence>MGVPGAPHLGRRAEKWLKRGSHFHPPDSNPFMKSTSGIFDLVDKRGPTCLITPLINNKVAPLCLSRASFLLPLFIKAAFLGLRPSILEAERSSGAVGSGGFARGSSSFFSF</sequence>